<dbReference type="EMBL" id="JACHWU010000004">
    <property type="protein sequence ID" value="MBB3052704.1"/>
    <property type="molecule type" value="Genomic_DNA"/>
</dbReference>
<evidence type="ECO:0000259" key="5">
    <source>
        <dbReference type="PROSITE" id="PS50987"/>
    </source>
</evidence>
<dbReference type="AlphaFoldDB" id="A0A839S5R0"/>
<dbReference type="InterPro" id="IPR051081">
    <property type="entry name" value="HTH_MetalResp_TranReg"/>
</dbReference>
<dbReference type="Proteomes" id="UP000550714">
    <property type="component" value="Unassembled WGS sequence"/>
</dbReference>
<comment type="caution">
    <text evidence="6">The sequence shown here is derived from an EMBL/GenBank/DDBJ whole genome shotgun (WGS) entry which is preliminary data.</text>
</comment>
<keyword evidence="3" id="KW-0804">Transcription</keyword>
<feature type="region of interest" description="Disordered" evidence="4">
    <location>
        <begin position="1"/>
        <end position="38"/>
    </location>
</feature>
<evidence type="ECO:0000313" key="6">
    <source>
        <dbReference type="EMBL" id="MBB3052704.1"/>
    </source>
</evidence>
<name>A0A839S5R0_9PSEU</name>
<feature type="compositionally biased region" description="Low complexity" evidence="4">
    <location>
        <begin position="19"/>
        <end position="29"/>
    </location>
</feature>
<dbReference type="InterPro" id="IPR036388">
    <property type="entry name" value="WH-like_DNA-bd_sf"/>
</dbReference>
<dbReference type="Pfam" id="PF01022">
    <property type="entry name" value="HTH_5"/>
    <property type="match status" value="1"/>
</dbReference>
<evidence type="ECO:0000256" key="4">
    <source>
        <dbReference type="SAM" id="MobiDB-lite"/>
    </source>
</evidence>
<protein>
    <submittedName>
        <fullName evidence="6">DNA-binding transcriptional ArsR family regulator</fullName>
    </submittedName>
</protein>
<dbReference type="InterPro" id="IPR011991">
    <property type="entry name" value="ArsR-like_HTH"/>
</dbReference>
<accession>A0A839S5R0</accession>
<feature type="domain" description="HTH arsR-type" evidence="5">
    <location>
        <begin position="48"/>
        <end position="143"/>
    </location>
</feature>
<proteinExistence type="predicted"/>
<sequence>MPTEQEHPITPEPSDTDPDPSGTAPTGPGRPRRLIDPDRVDAAVTGLGERESVEEWAQRFSVIADPSRLTLLVCIHYAREICVSDLAAAADMSDTAVSQALRLLRAHGLVTTQRRGRVVYYRLADETMHELIHRVRPHPESRQH</sequence>
<reference evidence="6 7" key="1">
    <citation type="submission" date="2020-08" db="EMBL/GenBank/DDBJ databases">
        <title>Genomic Encyclopedia of Type Strains, Phase III (KMG-III): the genomes of soil and plant-associated and newly described type strains.</title>
        <authorList>
            <person name="Whitman W."/>
        </authorList>
    </citation>
    <scope>NUCLEOTIDE SEQUENCE [LARGE SCALE GENOMIC DNA]</scope>
    <source>
        <strain evidence="6 7">CECT 8577</strain>
    </source>
</reference>
<dbReference type="Gene3D" id="1.10.10.10">
    <property type="entry name" value="Winged helix-like DNA-binding domain superfamily/Winged helix DNA-binding domain"/>
    <property type="match status" value="1"/>
</dbReference>
<keyword evidence="1" id="KW-0805">Transcription regulation</keyword>
<evidence type="ECO:0000256" key="1">
    <source>
        <dbReference type="ARBA" id="ARBA00023015"/>
    </source>
</evidence>
<dbReference type="GO" id="GO:0003677">
    <property type="term" value="F:DNA binding"/>
    <property type="evidence" value="ECO:0007669"/>
    <property type="project" value="UniProtKB-KW"/>
</dbReference>
<dbReference type="SUPFAM" id="SSF46785">
    <property type="entry name" value="Winged helix' DNA-binding domain"/>
    <property type="match status" value="1"/>
</dbReference>
<dbReference type="SMART" id="SM00418">
    <property type="entry name" value="HTH_ARSR"/>
    <property type="match status" value="1"/>
</dbReference>
<evidence type="ECO:0000256" key="2">
    <source>
        <dbReference type="ARBA" id="ARBA00023125"/>
    </source>
</evidence>
<evidence type="ECO:0000256" key="3">
    <source>
        <dbReference type="ARBA" id="ARBA00023163"/>
    </source>
</evidence>
<dbReference type="InterPro" id="IPR036390">
    <property type="entry name" value="WH_DNA-bd_sf"/>
</dbReference>
<evidence type="ECO:0000313" key="7">
    <source>
        <dbReference type="Proteomes" id="UP000550714"/>
    </source>
</evidence>
<dbReference type="PANTHER" id="PTHR33154:SF18">
    <property type="entry name" value="ARSENICAL RESISTANCE OPERON REPRESSOR"/>
    <property type="match status" value="1"/>
</dbReference>
<dbReference type="NCBIfam" id="NF033788">
    <property type="entry name" value="HTH_metalloreg"/>
    <property type="match status" value="1"/>
</dbReference>
<gene>
    <name evidence="6" type="ORF">FHS23_003738</name>
</gene>
<dbReference type="CDD" id="cd00090">
    <property type="entry name" value="HTH_ARSR"/>
    <property type="match status" value="1"/>
</dbReference>
<dbReference type="PROSITE" id="PS50987">
    <property type="entry name" value="HTH_ARSR_2"/>
    <property type="match status" value="1"/>
</dbReference>
<dbReference type="InterPro" id="IPR001845">
    <property type="entry name" value="HTH_ArsR_DNA-bd_dom"/>
</dbReference>
<dbReference type="PRINTS" id="PR00778">
    <property type="entry name" value="HTHARSR"/>
</dbReference>
<dbReference type="GO" id="GO:0003700">
    <property type="term" value="F:DNA-binding transcription factor activity"/>
    <property type="evidence" value="ECO:0007669"/>
    <property type="project" value="InterPro"/>
</dbReference>
<organism evidence="6 7">
    <name type="scientific">Prauserella isguenensis</name>
    <dbReference type="NCBI Taxonomy" id="1470180"/>
    <lineage>
        <taxon>Bacteria</taxon>
        <taxon>Bacillati</taxon>
        <taxon>Actinomycetota</taxon>
        <taxon>Actinomycetes</taxon>
        <taxon>Pseudonocardiales</taxon>
        <taxon>Pseudonocardiaceae</taxon>
        <taxon>Prauserella</taxon>
    </lineage>
</organism>
<keyword evidence="7" id="KW-1185">Reference proteome</keyword>
<keyword evidence="2 6" id="KW-0238">DNA-binding</keyword>
<dbReference type="PANTHER" id="PTHR33154">
    <property type="entry name" value="TRANSCRIPTIONAL REGULATOR, ARSR FAMILY"/>
    <property type="match status" value="1"/>
</dbReference>